<feature type="compositionally biased region" description="Low complexity" evidence="1">
    <location>
        <begin position="88"/>
        <end position="104"/>
    </location>
</feature>
<feature type="compositionally biased region" description="Acidic residues" evidence="1">
    <location>
        <begin position="45"/>
        <end position="56"/>
    </location>
</feature>
<dbReference type="AlphaFoldDB" id="A0A6L2LEY8"/>
<evidence type="ECO:0000313" key="2">
    <source>
        <dbReference type="EMBL" id="GEU59162.1"/>
    </source>
</evidence>
<feature type="region of interest" description="Disordered" evidence="1">
    <location>
        <begin position="26"/>
        <end position="153"/>
    </location>
</feature>
<feature type="compositionally biased region" description="Basic and acidic residues" evidence="1">
    <location>
        <begin position="64"/>
        <end position="73"/>
    </location>
</feature>
<dbReference type="PANTHER" id="PTHR33223:SF11">
    <property type="entry name" value="ELEMENT PROTEIN, PUTATIVE-RELATED"/>
    <property type="match status" value="1"/>
</dbReference>
<keyword evidence="2" id="KW-0808">Transferase</keyword>
<protein>
    <submittedName>
        <fullName evidence="2">Reverse transcriptase domain-containing protein</fullName>
    </submittedName>
</protein>
<dbReference type="EMBL" id="BKCJ010004122">
    <property type="protein sequence ID" value="GEU59162.1"/>
    <property type="molecule type" value="Genomic_DNA"/>
</dbReference>
<name>A0A6L2LEY8_TANCI</name>
<reference evidence="2" key="1">
    <citation type="journal article" date="2019" name="Sci. Rep.">
        <title>Draft genome of Tanacetum cinerariifolium, the natural source of mosquito coil.</title>
        <authorList>
            <person name="Yamashiro T."/>
            <person name="Shiraishi A."/>
            <person name="Satake H."/>
            <person name="Nakayama K."/>
        </authorList>
    </citation>
    <scope>NUCLEOTIDE SEQUENCE</scope>
</reference>
<accession>A0A6L2LEY8</accession>
<evidence type="ECO:0000256" key="1">
    <source>
        <dbReference type="SAM" id="MobiDB-lite"/>
    </source>
</evidence>
<dbReference type="GO" id="GO:0003964">
    <property type="term" value="F:RNA-directed DNA polymerase activity"/>
    <property type="evidence" value="ECO:0007669"/>
    <property type="project" value="UniProtKB-KW"/>
</dbReference>
<keyword evidence="2" id="KW-0548">Nucleotidyltransferase</keyword>
<comment type="caution">
    <text evidence="2">The sequence shown here is derived from an EMBL/GenBank/DDBJ whole genome shotgun (WGS) entry which is preliminary data.</text>
</comment>
<keyword evidence="2" id="KW-0695">RNA-directed DNA polymerase</keyword>
<dbReference type="PANTHER" id="PTHR33223">
    <property type="entry name" value="CCHC-TYPE DOMAIN-CONTAINING PROTEIN"/>
    <property type="match status" value="1"/>
</dbReference>
<feature type="compositionally biased region" description="Polar residues" evidence="1">
    <location>
        <begin position="441"/>
        <end position="451"/>
    </location>
</feature>
<sequence>MSLSLDELIENLKVYEVIIKNDSKMVKGKKEQNRSLALKAKKESSDEDSSTSDSEDKEYAMVVKDNKEKDKIKAKSNKIKSKKETWKSPESSPTKSKPSQSQESIKPRWENDPGKLGAAPDLLNQSSNPTSSINPKGRNRRSSKQRIENFNLEELSPPVVTMPDQRTMAQLLQAPTEGYEDAIVVLTITADNFELKHGLLTLVQNKQFFGHDKEDPHAHIRYFNKITSTLKFLNVLNTSIKLMLSPFSLEGAARIWLEKEPPRSIFTWDDLVSKFINHESWDRFKDLLRACPHHVFLELHQLDTFYNALNSKDQDSLNSAAGGNFWDKMPRECLAIIERKSKVHYSRDKPIVTKVSTNASTSGVSPDVAELKDMVKALLLDKKGQNQSAAPVKAVEESCVTCGGAHSYRNFPATNGNNYRDNIQEFVSQASAVNYNQGNTSYRPPMMSNQIRPPGFPLVPNN</sequence>
<feature type="region of interest" description="Disordered" evidence="1">
    <location>
        <begin position="441"/>
        <end position="462"/>
    </location>
</feature>
<proteinExistence type="predicted"/>
<feature type="compositionally biased region" description="Polar residues" evidence="1">
    <location>
        <begin position="123"/>
        <end position="134"/>
    </location>
</feature>
<gene>
    <name evidence="2" type="ORF">Tci_031140</name>
</gene>
<organism evidence="2">
    <name type="scientific">Tanacetum cinerariifolium</name>
    <name type="common">Dalmatian daisy</name>
    <name type="synonym">Chrysanthemum cinerariifolium</name>
    <dbReference type="NCBI Taxonomy" id="118510"/>
    <lineage>
        <taxon>Eukaryota</taxon>
        <taxon>Viridiplantae</taxon>
        <taxon>Streptophyta</taxon>
        <taxon>Embryophyta</taxon>
        <taxon>Tracheophyta</taxon>
        <taxon>Spermatophyta</taxon>
        <taxon>Magnoliopsida</taxon>
        <taxon>eudicotyledons</taxon>
        <taxon>Gunneridae</taxon>
        <taxon>Pentapetalae</taxon>
        <taxon>asterids</taxon>
        <taxon>campanulids</taxon>
        <taxon>Asterales</taxon>
        <taxon>Asteraceae</taxon>
        <taxon>Asteroideae</taxon>
        <taxon>Anthemideae</taxon>
        <taxon>Anthemidinae</taxon>
        <taxon>Tanacetum</taxon>
    </lineage>
</organism>